<dbReference type="CDD" id="cd00082">
    <property type="entry name" value="HisKA"/>
    <property type="match status" value="1"/>
</dbReference>
<dbReference type="FunFam" id="3.30.565.10:FF:000010">
    <property type="entry name" value="Sensor histidine kinase RcsC"/>
    <property type="match status" value="1"/>
</dbReference>
<evidence type="ECO:0000256" key="6">
    <source>
        <dbReference type="ARBA" id="ARBA00022741"/>
    </source>
</evidence>
<evidence type="ECO:0000256" key="8">
    <source>
        <dbReference type="ARBA" id="ARBA00022840"/>
    </source>
</evidence>
<dbReference type="InterPro" id="IPR036097">
    <property type="entry name" value="HisK_dim/P_sf"/>
</dbReference>
<protein>
    <recommendedName>
        <fullName evidence="3">histidine kinase</fullName>
        <ecNumber evidence="3">2.7.13.3</ecNumber>
    </recommendedName>
</protein>
<dbReference type="EC" id="2.7.13.3" evidence="3"/>
<dbReference type="Pfam" id="PF00512">
    <property type="entry name" value="HisKA"/>
    <property type="match status" value="1"/>
</dbReference>
<evidence type="ECO:0000256" key="9">
    <source>
        <dbReference type="ARBA" id="ARBA00023012"/>
    </source>
</evidence>
<dbReference type="Gene3D" id="3.30.565.10">
    <property type="entry name" value="Histidine kinase-like ATPase, C-terminal domain"/>
    <property type="match status" value="1"/>
</dbReference>
<organism evidence="15 16">
    <name type="scientific">Candidatus Venteria ishoeyi</name>
    <dbReference type="NCBI Taxonomy" id="1899563"/>
    <lineage>
        <taxon>Bacteria</taxon>
        <taxon>Pseudomonadati</taxon>
        <taxon>Pseudomonadota</taxon>
        <taxon>Gammaproteobacteria</taxon>
        <taxon>Thiotrichales</taxon>
        <taxon>Thiotrichaceae</taxon>
        <taxon>Venteria</taxon>
    </lineage>
</organism>
<dbReference type="InterPro" id="IPR036890">
    <property type="entry name" value="HATPase_C_sf"/>
</dbReference>
<gene>
    <name evidence="15" type="primary">barA_6</name>
    <name evidence="15" type="ORF">MBHS_01932</name>
</gene>
<dbReference type="SUPFAM" id="SSF55874">
    <property type="entry name" value="ATPase domain of HSP90 chaperone/DNA topoisomerase II/histidine kinase"/>
    <property type="match status" value="1"/>
</dbReference>
<evidence type="ECO:0000313" key="16">
    <source>
        <dbReference type="Proteomes" id="UP000236724"/>
    </source>
</evidence>
<dbReference type="RefSeq" id="WP_103919905.1">
    <property type="nucleotide sequence ID" value="NZ_FMSV02000429.1"/>
</dbReference>
<keyword evidence="16" id="KW-1185">Reference proteome</keyword>
<dbReference type="PRINTS" id="PR00344">
    <property type="entry name" value="BCTRLSENSOR"/>
</dbReference>
<evidence type="ECO:0000256" key="5">
    <source>
        <dbReference type="ARBA" id="ARBA00022679"/>
    </source>
</evidence>
<dbReference type="CDD" id="cd16922">
    <property type="entry name" value="HATPase_EvgS-ArcB-TorS-like"/>
    <property type="match status" value="1"/>
</dbReference>
<dbReference type="PANTHER" id="PTHR43047">
    <property type="entry name" value="TWO-COMPONENT HISTIDINE PROTEIN KINASE"/>
    <property type="match status" value="1"/>
</dbReference>
<evidence type="ECO:0000256" key="12">
    <source>
        <dbReference type="PROSITE-ProRule" id="PRU00169"/>
    </source>
</evidence>
<dbReference type="PROSITE" id="PS50110">
    <property type="entry name" value="RESPONSE_REGULATORY"/>
    <property type="match status" value="1"/>
</dbReference>
<keyword evidence="11" id="KW-0131">Cell cycle</keyword>
<keyword evidence="7 15" id="KW-0418">Kinase</keyword>
<dbReference type="GO" id="GO:0005886">
    <property type="term" value="C:plasma membrane"/>
    <property type="evidence" value="ECO:0007669"/>
    <property type="project" value="TreeGrafter"/>
</dbReference>
<dbReference type="SMART" id="SM00448">
    <property type="entry name" value="REC"/>
    <property type="match status" value="1"/>
</dbReference>
<evidence type="ECO:0000256" key="10">
    <source>
        <dbReference type="ARBA" id="ARBA00023136"/>
    </source>
</evidence>
<keyword evidence="4 12" id="KW-0597">Phosphoprotein</keyword>
<dbReference type="InterPro" id="IPR011006">
    <property type="entry name" value="CheY-like_superfamily"/>
</dbReference>
<comment type="subcellular location">
    <subcellularLocation>
        <location evidence="2">Membrane</location>
    </subcellularLocation>
</comment>
<evidence type="ECO:0000256" key="2">
    <source>
        <dbReference type="ARBA" id="ARBA00004370"/>
    </source>
</evidence>
<evidence type="ECO:0000313" key="15">
    <source>
        <dbReference type="EMBL" id="SEH06077.1"/>
    </source>
</evidence>
<dbReference type="GO" id="GO:0005524">
    <property type="term" value="F:ATP binding"/>
    <property type="evidence" value="ECO:0007669"/>
    <property type="project" value="UniProtKB-KW"/>
</dbReference>
<evidence type="ECO:0000256" key="4">
    <source>
        <dbReference type="ARBA" id="ARBA00022553"/>
    </source>
</evidence>
<dbReference type="Proteomes" id="UP000236724">
    <property type="component" value="Unassembled WGS sequence"/>
</dbReference>
<dbReference type="SUPFAM" id="SSF52172">
    <property type="entry name" value="CheY-like"/>
    <property type="match status" value="1"/>
</dbReference>
<feature type="domain" description="Response regulatory" evidence="14">
    <location>
        <begin position="15"/>
        <end position="131"/>
    </location>
</feature>
<keyword evidence="6" id="KW-0547">Nucleotide-binding</keyword>
<dbReference type="Pfam" id="PF02518">
    <property type="entry name" value="HATPase_c"/>
    <property type="match status" value="1"/>
</dbReference>
<dbReference type="SMART" id="SM00388">
    <property type="entry name" value="HisKA"/>
    <property type="match status" value="1"/>
</dbReference>
<keyword evidence="8" id="KW-0067">ATP-binding</keyword>
<name>A0A1H6F7H0_9GAMM</name>
<keyword evidence="5 15" id="KW-0808">Transferase</keyword>
<evidence type="ECO:0000259" key="13">
    <source>
        <dbReference type="PROSITE" id="PS50109"/>
    </source>
</evidence>
<evidence type="ECO:0000256" key="11">
    <source>
        <dbReference type="ARBA" id="ARBA00023306"/>
    </source>
</evidence>
<dbReference type="SMART" id="SM00387">
    <property type="entry name" value="HATPase_c"/>
    <property type="match status" value="1"/>
</dbReference>
<dbReference type="AlphaFoldDB" id="A0A1H6F7H0"/>
<reference evidence="15 16" key="1">
    <citation type="submission" date="2016-10" db="EMBL/GenBank/DDBJ databases">
        <authorList>
            <person name="de Groot N.N."/>
        </authorList>
    </citation>
    <scope>NUCLEOTIDE SEQUENCE [LARGE SCALE GENOMIC DNA]</scope>
    <source>
        <strain evidence="15">MBHS1</strain>
    </source>
</reference>
<sequence length="431" mass="48104">MEKSAVSNEGAEKATILVVDDQLTNLAFLDDMLETAGYFVLLAKSGEMALDVALKKPPDLILLDVTMPGWDGYETCQHFKQEKTLSHVPILFLSALTTEEYKLQAFRAGGVDYVSKPFNQEELLARVRTHVELFHLRNDLEKGIVRRDAQLSFYKTDFGQKIQRYTEELIKARDKAEAANQAKSQFLANMSHELRTPMNAIIGYSELVMEDIEEMGCHEVAPDLEKIIASAKHLLGLINGVLDLAKIEAGKIQLYPEAIQIKDMLEDVLGMTETLITEKNNKMILHIEPDVDALSADLVKVRQILFNLLSNAAKFTENGEIILYAKYLVENGEVYVQFIVSDTGIGMTDEQQAKIFKPFSQADTSTTRRFGGTGLGLVISREFARLMGGKLTMSSIFGKGSQFHLCLPKTAKASEERVTIVRLDEDNAANE</sequence>
<dbReference type="InterPro" id="IPR001789">
    <property type="entry name" value="Sig_transdc_resp-reg_receiver"/>
</dbReference>
<dbReference type="GO" id="GO:0009927">
    <property type="term" value="F:histidine phosphotransfer kinase activity"/>
    <property type="evidence" value="ECO:0007669"/>
    <property type="project" value="TreeGrafter"/>
</dbReference>
<dbReference type="Pfam" id="PF00072">
    <property type="entry name" value="Response_reg"/>
    <property type="match status" value="1"/>
</dbReference>
<dbReference type="InterPro" id="IPR005467">
    <property type="entry name" value="His_kinase_dom"/>
</dbReference>
<dbReference type="InterPro" id="IPR003594">
    <property type="entry name" value="HATPase_dom"/>
</dbReference>
<proteinExistence type="predicted"/>
<evidence type="ECO:0000259" key="14">
    <source>
        <dbReference type="PROSITE" id="PS50110"/>
    </source>
</evidence>
<dbReference type="Gene3D" id="3.40.50.2300">
    <property type="match status" value="1"/>
</dbReference>
<dbReference type="InterPro" id="IPR003661">
    <property type="entry name" value="HisK_dim/P_dom"/>
</dbReference>
<dbReference type="PROSITE" id="PS50109">
    <property type="entry name" value="HIS_KIN"/>
    <property type="match status" value="1"/>
</dbReference>
<dbReference type="EMBL" id="FMSV02000429">
    <property type="protein sequence ID" value="SEH06077.1"/>
    <property type="molecule type" value="Genomic_DNA"/>
</dbReference>
<dbReference type="Gene3D" id="1.10.287.130">
    <property type="match status" value="1"/>
</dbReference>
<evidence type="ECO:0000256" key="7">
    <source>
        <dbReference type="ARBA" id="ARBA00022777"/>
    </source>
</evidence>
<dbReference type="OrthoDB" id="8874570at2"/>
<keyword evidence="10" id="KW-0472">Membrane</keyword>
<keyword evidence="9" id="KW-0902">Two-component regulatory system</keyword>
<feature type="domain" description="Histidine kinase" evidence="13">
    <location>
        <begin position="189"/>
        <end position="411"/>
    </location>
</feature>
<evidence type="ECO:0000256" key="3">
    <source>
        <dbReference type="ARBA" id="ARBA00012438"/>
    </source>
</evidence>
<dbReference type="SUPFAM" id="SSF47384">
    <property type="entry name" value="Homodimeric domain of signal transducing histidine kinase"/>
    <property type="match status" value="1"/>
</dbReference>
<feature type="modified residue" description="4-aspartylphosphate" evidence="12">
    <location>
        <position position="64"/>
    </location>
</feature>
<comment type="catalytic activity">
    <reaction evidence="1">
        <text>ATP + protein L-histidine = ADP + protein N-phospho-L-histidine.</text>
        <dbReference type="EC" id="2.7.13.3"/>
    </reaction>
</comment>
<dbReference type="GO" id="GO:0000155">
    <property type="term" value="F:phosphorelay sensor kinase activity"/>
    <property type="evidence" value="ECO:0007669"/>
    <property type="project" value="InterPro"/>
</dbReference>
<evidence type="ECO:0000256" key="1">
    <source>
        <dbReference type="ARBA" id="ARBA00000085"/>
    </source>
</evidence>
<accession>A0A1H6F7H0</accession>
<dbReference type="InterPro" id="IPR004358">
    <property type="entry name" value="Sig_transdc_His_kin-like_C"/>
</dbReference>
<dbReference type="FunFam" id="1.10.287.130:FF:000038">
    <property type="entry name" value="Sensory transduction histidine kinase"/>
    <property type="match status" value="1"/>
</dbReference>